<organism evidence="1 2">
    <name type="scientific">Cetraspora pellucida</name>
    <dbReference type="NCBI Taxonomy" id="1433469"/>
    <lineage>
        <taxon>Eukaryota</taxon>
        <taxon>Fungi</taxon>
        <taxon>Fungi incertae sedis</taxon>
        <taxon>Mucoromycota</taxon>
        <taxon>Glomeromycotina</taxon>
        <taxon>Glomeromycetes</taxon>
        <taxon>Diversisporales</taxon>
        <taxon>Gigasporaceae</taxon>
        <taxon>Cetraspora</taxon>
    </lineage>
</organism>
<dbReference type="EMBL" id="CAJVPW010051411">
    <property type="protein sequence ID" value="CAG8766447.1"/>
    <property type="molecule type" value="Genomic_DNA"/>
</dbReference>
<proteinExistence type="predicted"/>
<feature type="non-terminal residue" evidence="1">
    <location>
        <position position="1"/>
    </location>
</feature>
<protein>
    <submittedName>
        <fullName evidence="1">15881_t:CDS:1</fullName>
    </submittedName>
</protein>
<sequence length="125" mass="14331">NVSNLEADKMKTTDNSQKEKLMLKEVLHENSASWDEQVESEIERTKPLSTQGHREGQTDTSKGSINTTIDDIYKKQTTTNNMLKNKKTTTQSFDNMKNDNGNSLFDNIQETNSYINLQEDSDKHE</sequence>
<dbReference type="Proteomes" id="UP000789366">
    <property type="component" value="Unassembled WGS sequence"/>
</dbReference>
<feature type="non-terminal residue" evidence="1">
    <location>
        <position position="125"/>
    </location>
</feature>
<accession>A0ACA9QVS7</accession>
<evidence type="ECO:0000313" key="2">
    <source>
        <dbReference type="Proteomes" id="UP000789366"/>
    </source>
</evidence>
<comment type="caution">
    <text evidence="1">The sequence shown here is derived from an EMBL/GenBank/DDBJ whole genome shotgun (WGS) entry which is preliminary data.</text>
</comment>
<reference evidence="1" key="1">
    <citation type="submission" date="2021-06" db="EMBL/GenBank/DDBJ databases">
        <authorList>
            <person name="Kallberg Y."/>
            <person name="Tangrot J."/>
            <person name="Rosling A."/>
        </authorList>
    </citation>
    <scope>NUCLEOTIDE SEQUENCE</scope>
    <source>
        <strain evidence="1">28 12/20/2015</strain>
    </source>
</reference>
<evidence type="ECO:0000313" key="1">
    <source>
        <dbReference type="EMBL" id="CAG8766447.1"/>
    </source>
</evidence>
<keyword evidence="2" id="KW-1185">Reference proteome</keyword>
<name>A0ACA9QVS7_9GLOM</name>
<gene>
    <name evidence="1" type="ORF">SPELUC_LOCUS15487</name>
</gene>